<name>A0A7Z2VQ01_9BACL</name>
<feature type="domain" description="ABC transporter" evidence="5">
    <location>
        <begin position="255"/>
        <end position="498"/>
    </location>
</feature>
<keyword evidence="4 6" id="KW-0067">ATP-binding</keyword>
<dbReference type="AlphaFoldDB" id="A0A7Z2VQ01"/>
<protein>
    <submittedName>
        <fullName evidence="6">Sugar ABC transporter ATP-binding protein</fullName>
    </submittedName>
</protein>
<evidence type="ECO:0000256" key="4">
    <source>
        <dbReference type="ARBA" id="ARBA00022840"/>
    </source>
</evidence>
<dbReference type="KEGG" id="cheb:HH215_32000"/>
<dbReference type="InterPro" id="IPR027417">
    <property type="entry name" value="P-loop_NTPase"/>
</dbReference>
<keyword evidence="2" id="KW-0677">Repeat</keyword>
<dbReference type="RefSeq" id="WP_169283592.1">
    <property type="nucleotide sequence ID" value="NZ_CP051680.1"/>
</dbReference>
<keyword evidence="1" id="KW-0813">Transport</keyword>
<dbReference type="EMBL" id="CP051680">
    <property type="protein sequence ID" value="QJD87348.1"/>
    <property type="molecule type" value="Genomic_DNA"/>
</dbReference>
<sequence length="503" mass="55915">MQLLEAKSLRKSYGGVMALRDGNLICKQGKVCGLLGANGSGKSTFSKMISGVVKPDGGEIWFNGERLSVANPQEAKKHGIIMVHQHLSLVPELAIWENMTLGSEPEGRMGFMNDHQSQRIAQTYLSKFAPELSIHEKVKDLSLAQKQFVEIAKAISQKPKLLILDEPTAPLEQSEVEKLFAVIRELKALHTSIIFISHRLWEIKSICDYVVVFRNGETVGAIDFETEAKDENLIVSMISGKEHEHAKDNAPRNAKQTETMLEVRELALRKSKDRVSFDIKKGEIVGLGGLQGQGQEQLLLVLSGLIQPEGGQIALNGKKLKLRHPKHAVREGMVLVPGDRHKEGLFLQHDVLLNLIYPQFATKKTKFFLNMKKLKAEADEVIRQVNIVPNDPGKVVQFLSGGNQQKVVVGKWLPLSPKVLLLSDPAKGVDVGAKKELYDTVRKLADQGTSVLLYASDHEELMNICDRVFILFEDQIVEQLLPSDYSEQRFVSASLRSAKSAVN</sequence>
<evidence type="ECO:0000256" key="3">
    <source>
        <dbReference type="ARBA" id="ARBA00022741"/>
    </source>
</evidence>
<dbReference type="InterPro" id="IPR003593">
    <property type="entry name" value="AAA+_ATPase"/>
</dbReference>
<evidence type="ECO:0000256" key="2">
    <source>
        <dbReference type="ARBA" id="ARBA00022737"/>
    </source>
</evidence>
<dbReference type="PANTHER" id="PTHR43790:SF9">
    <property type="entry name" value="GALACTOFURANOSE TRANSPORTER ATP-BINDING PROTEIN YTFR"/>
    <property type="match status" value="1"/>
</dbReference>
<dbReference type="InterPro" id="IPR050107">
    <property type="entry name" value="ABC_carbohydrate_import_ATPase"/>
</dbReference>
<dbReference type="PROSITE" id="PS50893">
    <property type="entry name" value="ABC_TRANSPORTER_2"/>
    <property type="match status" value="2"/>
</dbReference>
<dbReference type="Proteomes" id="UP000502248">
    <property type="component" value="Chromosome"/>
</dbReference>
<reference evidence="6 7" key="1">
    <citation type="submission" date="2020-04" db="EMBL/GenBank/DDBJ databases">
        <title>Genome sequencing of novel species.</title>
        <authorList>
            <person name="Heo J."/>
            <person name="Kim S.-J."/>
            <person name="Kim J.-S."/>
            <person name="Hong S.-B."/>
            <person name="Kwon S.-W."/>
        </authorList>
    </citation>
    <scope>NUCLEOTIDE SEQUENCE [LARGE SCALE GENOMIC DNA]</scope>
    <source>
        <strain evidence="6 7">MFER-1</strain>
    </source>
</reference>
<dbReference type="PANTHER" id="PTHR43790">
    <property type="entry name" value="CARBOHYDRATE TRANSPORT ATP-BINDING PROTEIN MG119-RELATED"/>
    <property type="match status" value="1"/>
</dbReference>
<dbReference type="Pfam" id="PF00005">
    <property type="entry name" value="ABC_tran"/>
    <property type="match status" value="2"/>
</dbReference>
<feature type="domain" description="ABC transporter" evidence="5">
    <location>
        <begin position="4"/>
        <end position="240"/>
    </location>
</feature>
<dbReference type="InterPro" id="IPR017871">
    <property type="entry name" value="ABC_transporter-like_CS"/>
</dbReference>
<dbReference type="SUPFAM" id="SSF52540">
    <property type="entry name" value="P-loop containing nucleoside triphosphate hydrolases"/>
    <property type="match status" value="2"/>
</dbReference>
<keyword evidence="7" id="KW-1185">Reference proteome</keyword>
<dbReference type="Gene3D" id="3.40.50.300">
    <property type="entry name" value="P-loop containing nucleotide triphosphate hydrolases"/>
    <property type="match status" value="2"/>
</dbReference>
<dbReference type="CDD" id="cd03216">
    <property type="entry name" value="ABC_Carb_Monos_I"/>
    <property type="match status" value="1"/>
</dbReference>
<gene>
    <name evidence="6" type="ORF">HH215_32000</name>
</gene>
<evidence type="ECO:0000313" key="6">
    <source>
        <dbReference type="EMBL" id="QJD87348.1"/>
    </source>
</evidence>
<dbReference type="GO" id="GO:0005524">
    <property type="term" value="F:ATP binding"/>
    <property type="evidence" value="ECO:0007669"/>
    <property type="project" value="UniProtKB-KW"/>
</dbReference>
<dbReference type="GO" id="GO:0016887">
    <property type="term" value="F:ATP hydrolysis activity"/>
    <property type="evidence" value="ECO:0007669"/>
    <property type="project" value="InterPro"/>
</dbReference>
<keyword evidence="3" id="KW-0547">Nucleotide-binding</keyword>
<evidence type="ECO:0000256" key="1">
    <source>
        <dbReference type="ARBA" id="ARBA00022448"/>
    </source>
</evidence>
<evidence type="ECO:0000259" key="5">
    <source>
        <dbReference type="PROSITE" id="PS50893"/>
    </source>
</evidence>
<dbReference type="InterPro" id="IPR003439">
    <property type="entry name" value="ABC_transporter-like_ATP-bd"/>
</dbReference>
<dbReference type="SMART" id="SM00382">
    <property type="entry name" value="AAA"/>
    <property type="match status" value="2"/>
</dbReference>
<evidence type="ECO:0000313" key="7">
    <source>
        <dbReference type="Proteomes" id="UP000502248"/>
    </source>
</evidence>
<proteinExistence type="predicted"/>
<dbReference type="PROSITE" id="PS00211">
    <property type="entry name" value="ABC_TRANSPORTER_1"/>
    <property type="match status" value="1"/>
</dbReference>
<organism evidence="6 7">
    <name type="scientific">Cohnella herbarum</name>
    <dbReference type="NCBI Taxonomy" id="2728023"/>
    <lineage>
        <taxon>Bacteria</taxon>
        <taxon>Bacillati</taxon>
        <taxon>Bacillota</taxon>
        <taxon>Bacilli</taxon>
        <taxon>Bacillales</taxon>
        <taxon>Paenibacillaceae</taxon>
        <taxon>Cohnella</taxon>
    </lineage>
</organism>
<dbReference type="CDD" id="cd03215">
    <property type="entry name" value="ABC_Carb_Monos_II"/>
    <property type="match status" value="1"/>
</dbReference>
<accession>A0A7Z2VQ01</accession>